<comment type="similarity">
    <text evidence="1 2">Belongs to the phD/YefM antitoxin family.</text>
</comment>
<dbReference type="PANTHER" id="PTHR33713:SF10">
    <property type="entry name" value="ANTITOXIN YAFN"/>
    <property type="match status" value="1"/>
</dbReference>
<dbReference type="EMBL" id="MHCA01000010">
    <property type="protein sequence ID" value="OGY12588.1"/>
    <property type="molecule type" value="Genomic_DNA"/>
</dbReference>
<reference evidence="3 4" key="1">
    <citation type="journal article" date="2016" name="Nat. Commun.">
        <title>Thousands of microbial genomes shed light on interconnected biogeochemical processes in an aquifer system.</title>
        <authorList>
            <person name="Anantharaman K."/>
            <person name="Brown C.T."/>
            <person name="Hug L.A."/>
            <person name="Sharon I."/>
            <person name="Castelle C.J."/>
            <person name="Probst A.J."/>
            <person name="Thomas B.C."/>
            <person name="Singh A."/>
            <person name="Wilkins M.J."/>
            <person name="Karaoz U."/>
            <person name="Brodie E.L."/>
            <person name="Williams K.H."/>
            <person name="Hubbard S.S."/>
            <person name="Banfield J.F."/>
        </authorList>
    </citation>
    <scope>NUCLEOTIDE SEQUENCE [LARGE SCALE GENOMIC DNA]</scope>
</reference>
<dbReference type="STRING" id="1797517.A3F61_03025"/>
<evidence type="ECO:0000256" key="1">
    <source>
        <dbReference type="ARBA" id="ARBA00009981"/>
    </source>
</evidence>
<dbReference type="NCBIfam" id="TIGR01552">
    <property type="entry name" value="phd_fam"/>
    <property type="match status" value="1"/>
</dbReference>
<evidence type="ECO:0000313" key="3">
    <source>
        <dbReference type="EMBL" id="OGY12588.1"/>
    </source>
</evidence>
<dbReference type="Gene3D" id="3.40.1620.10">
    <property type="entry name" value="YefM-like domain"/>
    <property type="match status" value="1"/>
</dbReference>
<accession>A0A1G1VAV8</accession>
<dbReference type="PANTHER" id="PTHR33713">
    <property type="entry name" value="ANTITOXIN YAFN-RELATED"/>
    <property type="match status" value="1"/>
</dbReference>
<dbReference type="SUPFAM" id="SSF143120">
    <property type="entry name" value="YefM-like"/>
    <property type="match status" value="1"/>
</dbReference>
<dbReference type="Pfam" id="PF02604">
    <property type="entry name" value="PhdYeFM_antitox"/>
    <property type="match status" value="1"/>
</dbReference>
<dbReference type="Proteomes" id="UP000178272">
    <property type="component" value="Unassembled WGS sequence"/>
</dbReference>
<proteinExistence type="inferred from homology"/>
<name>A0A1G1VAV8_9BACT</name>
<evidence type="ECO:0000313" key="4">
    <source>
        <dbReference type="Proteomes" id="UP000178272"/>
    </source>
</evidence>
<protein>
    <recommendedName>
        <fullName evidence="2">Antitoxin</fullName>
    </recommendedName>
</protein>
<sequence length="93" mass="10703">MLNTVSITNLKQNTADVIEKLKKDGVSILVIQRSEPAAVLVDPEHYETLVEALEDIEDIRDIEARKNEPAIPFDKYFEKRFKKKFVKIKTSEA</sequence>
<dbReference type="AlphaFoldDB" id="A0A1G1VAV8"/>
<gene>
    <name evidence="3" type="ORF">A3F61_03025</name>
</gene>
<dbReference type="InterPro" id="IPR051405">
    <property type="entry name" value="phD/YefM_antitoxin"/>
</dbReference>
<evidence type="ECO:0000256" key="2">
    <source>
        <dbReference type="RuleBase" id="RU362080"/>
    </source>
</evidence>
<comment type="function">
    <text evidence="2">Antitoxin component of a type II toxin-antitoxin (TA) system.</text>
</comment>
<comment type="caution">
    <text evidence="3">The sequence shown here is derived from an EMBL/GenBank/DDBJ whole genome shotgun (WGS) entry which is preliminary data.</text>
</comment>
<organism evidence="3 4">
    <name type="scientific">Candidatus Blackburnbacteria bacterium RIFCSPHIGHO2_12_FULL_41_13b</name>
    <dbReference type="NCBI Taxonomy" id="1797517"/>
    <lineage>
        <taxon>Bacteria</taxon>
        <taxon>Candidatus Blackburniibacteriota</taxon>
    </lineage>
</organism>
<dbReference type="InterPro" id="IPR036165">
    <property type="entry name" value="YefM-like_sf"/>
</dbReference>
<dbReference type="InterPro" id="IPR006442">
    <property type="entry name" value="Antitoxin_Phd/YefM"/>
</dbReference>